<evidence type="ECO:0000313" key="10">
    <source>
        <dbReference type="Proteomes" id="UP000235670"/>
    </source>
</evidence>
<dbReference type="RefSeq" id="WP_102189527.1">
    <property type="nucleotide sequence ID" value="NZ_PNGT01000002.1"/>
</dbReference>
<evidence type="ECO:0000256" key="1">
    <source>
        <dbReference type="ARBA" id="ARBA00004141"/>
    </source>
</evidence>
<comment type="similarity">
    <text evidence="2 7">Belongs to the MIP/aquaporin (TC 1.A.8) family.</text>
</comment>
<dbReference type="GO" id="GO:0015254">
    <property type="term" value="F:glycerol channel activity"/>
    <property type="evidence" value="ECO:0007669"/>
    <property type="project" value="TreeGrafter"/>
</dbReference>
<dbReference type="NCBIfam" id="TIGR00861">
    <property type="entry name" value="MIP"/>
    <property type="match status" value="1"/>
</dbReference>
<feature type="transmembrane region" description="Helical" evidence="8">
    <location>
        <begin position="234"/>
        <end position="254"/>
    </location>
</feature>
<dbReference type="PANTHER" id="PTHR43829:SF9">
    <property type="entry name" value="AQUAPORIN-9"/>
    <property type="match status" value="1"/>
</dbReference>
<dbReference type="PRINTS" id="PR00783">
    <property type="entry name" value="MINTRINSICP"/>
</dbReference>
<keyword evidence="4 7" id="KW-0812">Transmembrane</keyword>
<organism evidence="9 10">
    <name type="scientific">Gemella sanguinis</name>
    <dbReference type="NCBI Taxonomy" id="84135"/>
    <lineage>
        <taxon>Bacteria</taxon>
        <taxon>Bacillati</taxon>
        <taxon>Bacillota</taxon>
        <taxon>Bacilli</taxon>
        <taxon>Bacillales</taxon>
        <taxon>Gemellaceae</taxon>
        <taxon>Gemella</taxon>
    </lineage>
</organism>
<dbReference type="OrthoDB" id="9807293at2"/>
<dbReference type="EMBL" id="PNGT01000002">
    <property type="protein sequence ID" value="PMC52814.1"/>
    <property type="molecule type" value="Genomic_DNA"/>
</dbReference>
<protein>
    <submittedName>
        <fullName evidence="9">Aquaporin</fullName>
    </submittedName>
</protein>
<evidence type="ECO:0000313" key="9">
    <source>
        <dbReference type="EMBL" id="PMC52814.1"/>
    </source>
</evidence>
<dbReference type="AlphaFoldDB" id="A0A2N6SFV0"/>
<feature type="transmembrane region" description="Helical" evidence="8">
    <location>
        <begin position="182"/>
        <end position="200"/>
    </location>
</feature>
<evidence type="ECO:0000256" key="7">
    <source>
        <dbReference type="RuleBase" id="RU000477"/>
    </source>
</evidence>
<dbReference type="GO" id="GO:0015250">
    <property type="term" value="F:water channel activity"/>
    <property type="evidence" value="ECO:0007669"/>
    <property type="project" value="TreeGrafter"/>
</dbReference>
<reference evidence="9 10" key="1">
    <citation type="submission" date="2017-09" db="EMBL/GenBank/DDBJ databases">
        <title>Bacterial strain isolated from the female urinary microbiota.</title>
        <authorList>
            <person name="Thomas-White K."/>
            <person name="Kumar N."/>
            <person name="Forster S."/>
            <person name="Putonti C."/>
            <person name="Lawley T."/>
            <person name="Wolfe A.J."/>
        </authorList>
    </citation>
    <scope>NUCLEOTIDE SEQUENCE [LARGE SCALE GENOMIC DNA]</scope>
    <source>
        <strain evidence="9 10">UMB0186</strain>
    </source>
</reference>
<feature type="transmembrane region" description="Helical" evidence="8">
    <location>
        <begin position="150"/>
        <end position="170"/>
    </location>
</feature>
<dbReference type="PROSITE" id="PS00221">
    <property type="entry name" value="MIP"/>
    <property type="match status" value="1"/>
</dbReference>
<evidence type="ECO:0000256" key="5">
    <source>
        <dbReference type="ARBA" id="ARBA00022989"/>
    </source>
</evidence>
<dbReference type="InterPro" id="IPR050363">
    <property type="entry name" value="MIP/Aquaporin"/>
</dbReference>
<feature type="transmembrane region" description="Helical" evidence="8">
    <location>
        <begin position="12"/>
        <end position="34"/>
    </location>
</feature>
<dbReference type="PANTHER" id="PTHR43829">
    <property type="entry name" value="AQUAPORIN OR AQUAGLYCEROPORIN RELATED"/>
    <property type="match status" value="1"/>
</dbReference>
<evidence type="ECO:0000256" key="3">
    <source>
        <dbReference type="ARBA" id="ARBA00022448"/>
    </source>
</evidence>
<evidence type="ECO:0000256" key="2">
    <source>
        <dbReference type="ARBA" id="ARBA00006175"/>
    </source>
</evidence>
<keyword evidence="6 8" id="KW-0472">Membrane</keyword>
<evidence type="ECO:0000256" key="4">
    <source>
        <dbReference type="ARBA" id="ARBA00022692"/>
    </source>
</evidence>
<gene>
    <name evidence="9" type="ORF">CJ218_02675</name>
</gene>
<dbReference type="SUPFAM" id="SSF81338">
    <property type="entry name" value="Aquaporin-like"/>
    <property type="match status" value="1"/>
</dbReference>
<accession>A0A2N6SFV0</accession>
<dbReference type="GO" id="GO:0005886">
    <property type="term" value="C:plasma membrane"/>
    <property type="evidence" value="ECO:0007669"/>
    <property type="project" value="TreeGrafter"/>
</dbReference>
<feature type="transmembrane region" description="Helical" evidence="8">
    <location>
        <begin position="40"/>
        <end position="57"/>
    </location>
</feature>
<proteinExistence type="inferred from homology"/>
<dbReference type="Gene3D" id="1.20.1080.10">
    <property type="entry name" value="Glycerol uptake facilitator protein"/>
    <property type="match status" value="1"/>
</dbReference>
<name>A0A2N6SFV0_9BACL</name>
<evidence type="ECO:0000256" key="6">
    <source>
        <dbReference type="ARBA" id="ARBA00023136"/>
    </source>
</evidence>
<dbReference type="STRING" id="84135.GCA_001052115_00505"/>
<keyword evidence="5 8" id="KW-1133">Transmembrane helix</keyword>
<sequence length="270" mass="29085">MKNYSLKNDFLGELIGSFILVLFGTGAVAAAVLYDAHQSLFQIGMIWALAVTFGIYMTRHLSNAHFNPAVSIAMVLTGRMSAKRLPTYIAGQFIGSLLGALTVYGIYGSSIAQYEAKKNIVRGTFESVTTAKMFGEYYNQPGGYTISMPLAIAVEALGTFLLVLIIFLFTEGANVGRPNDNTAPILIGLTVGSLLALLASITQAGMNPTRDFAPRLVAWMFGWGSAAFPDSSGGFFWVYILAPLVGGILAGYFFTKILEPAMKKQSELNK</sequence>
<dbReference type="InterPro" id="IPR023271">
    <property type="entry name" value="Aquaporin-like"/>
</dbReference>
<dbReference type="InterPro" id="IPR022357">
    <property type="entry name" value="MIP_CS"/>
</dbReference>
<dbReference type="InterPro" id="IPR000425">
    <property type="entry name" value="MIP"/>
</dbReference>
<dbReference type="Proteomes" id="UP000235670">
    <property type="component" value="Unassembled WGS sequence"/>
</dbReference>
<evidence type="ECO:0000256" key="8">
    <source>
        <dbReference type="SAM" id="Phobius"/>
    </source>
</evidence>
<comment type="caution">
    <text evidence="9">The sequence shown here is derived from an EMBL/GenBank/DDBJ whole genome shotgun (WGS) entry which is preliminary data.</text>
</comment>
<comment type="subcellular location">
    <subcellularLocation>
        <location evidence="1">Membrane</location>
        <topology evidence="1">Multi-pass membrane protein</topology>
    </subcellularLocation>
</comment>
<keyword evidence="3 7" id="KW-0813">Transport</keyword>
<feature type="transmembrane region" description="Helical" evidence="8">
    <location>
        <begin position="88"/>
        <end position="107"/>
    </location>
</feature>
<dbReference type="Pfam" id="PF00230">
    <property type="entry name" value="MIP"/>
    <property type="match status" value="1"/>
</dbReference>